<organism evidence="2">
    <name type="scientific">Culex pipiens</name>
    <name type="common">House mosquito</name>
    <dbReference type="NCBI Taxonomy" id="7175"/>
    <lineage>
        <taxon>Eukaryota</taxon>
        <taxon>Metazoa</taxon>
        <taxon>Ecdysozoa</taxon>
        <taxon>Arthropoda</taxon>
        <taxon>Hexapoda</taxon>
        <taxon>Insecta</taxon>
        <taxon>Pterygota</taxon>
        <taxon>Neoptera</taxon>
        <taxon>Endopterygota</taxon>
        <taxon>Diptera</taxon>
        <taxon>Nematocera</taxon>
        <taxon>Culicoidea</taxon>
        <taxon>Culicidae</taxon>
        <taxon>Culicinae</taxon>
        <taxon>Culicini</taxon>
        <taxon>Culex</taxon>
        <taxon>Culex</taxon>
    </lineage>
</organism>
<feature type="region of interest" description="Disordered" evidence="1">
    <location>
        <begin position="99"/>
        <end position="131"/>
    </location>
</feature>
<feature type="compositionally biased region" description="Low complexity" evidence="1">
    <location>
        <begin position="114"/>
        <end position="131"/>
    </location>
</feature>
<reference evidence="2" key="1">
    <citation type="submission" date="2021-05" db="EMBL/GenBank/DDBJ databases">
        <authorList>
            <person name="Alioto T."/>
            <person name="Alioto T."/>
            <person name="Gomez Garrido J."/>
        </authorList>
    </citation>
    <scope>NUCLEOTIDE SEQUENCE</scope>
</reference>
<dbReference type="EMBL" id="HBUE01078054">
    <property type="protein sequence ID" value="CAG6476211.1"/>
    <property type="molecule type" value="Transcribed_RNA"/>
</dbReference>
<name>A0A8D8BQZ5_CULPI</name>
<accession>A0A8D8BQZ5</accession>
<protein>
    <submittedName>
        <fullName evidence="2">(northern house mosquito) hypothetical protein</fullName>
    </submittedName>
</protein>
<dbReference type="AlphaFoldDB" id="A0A8D8BQZ5"/>
<proteinExistence type="predicted"/>
<sequence length="131" mass="14203">MAIALARTSAESDSDQCSTSCKLVAQMKSSAPFVDTCTPFKSQTALRATLQSLCSRSIWSSFTGHFVTRSQHCTIMSRLFSLALNLTIALYVRTRKCTRMPSSAPPHNPTKYTSASSSTPRKPTSRSSSSA</sequence>
<evidence type="ECO:0000313" key="2">
    <source>
        <dbReference type="EMBL" id="CAG6476211.1"/>
    </source>
</evidence>
<evidence type="ECO:0000256" key="1">
    <source>
        <dbReference type="SAM" id="MobiDB-lite"/>
    </source>
</evidence>